<protein>
    <submittedName>
        <fullName evidence="1">Uncharacterized protein</fullName>
    </submittedName>
</protein>
<accession>A0A0D7ELP7</accession>
<organism evidence="1 2">
    <name type="scientific">Rhodopseudomonas palustris</name>
    <dbReference type="NCBI Taxonomy" id="1076"/>
    <lineage>
        <taxon>Bacteria</taxon>
        <taxon>Pseudomonadati</taxon>
        <taxon>Pseudomonadota</taxon>
        <taxon>Alphaproteobacteria</taxon>
        <taxon>Hyphomicrobiales</taxon>
        <taxon>Nitrobacteraceae</taxon>
        <taxon>Rhodopseudomonas</taxon>
    </lineage>
</organism>
<dbReference type="Proteomes" id="UP000032515">
    <property type="component" value="Unassembled WGS sequence"/>
</dbReference>
<gene>
    <name evidence="1" type="ORF">OO17_14705</name>
</gene>
<dbReference type="RefSeq" id="WP_044412236.1">
    <property type="nucleotide sequence ID" value="NZ_JXXE01000292.1"/>
</dbReference>
<proteinExistence type="predicted"/>
<evidence type="ECO:0000313" key="1">
    <source>
        <dbReference type="EMBL" id="KIZ41591.1"/>
    </source>
</evidence>
<name>A0A0D7ELP7_RHOPL</name>
<evidence type="ECO:0000313" key="2">
    <source>
        <dbReference type="Proteomes" id="UP000032515"/>
    </source>
</evidence>
<dbReference type="EMBL" id="JXXE01000292">
    <property type="protein sequence ID" value="KIZ41591.1"/>
    <property type="molecule type" value="Genomic_DNA"/>
</dbReference>
<dbReference type="OrthoDB" id="8242176at2"/>
<dbReference type="PATRIC" id="fig|1076.23.peg.3089"/>
<dbReference type="AlphaFoldDB" id="A0A0D7ELP7"/>
<sequence length="97" mass="10198">MSETPVPDNSFQAIHDLPSAPIIFFEFCPTLGNNNGLINIMLAAGIVLPTASTATNVVPVAVAHLRCSSIAAKQLRDALDKALLMGQLVDNPQGKSN</sequence>
<comment type="caution">
    <text evidence="1">The sequence shown here is derived from an EMBL/GenBank/DDBJ whole genome shotgun (WGS) entry which is preliminary data.</text>
</comment>
<reference evidence="1 2" key="1">
    <citation type="submission" date="2014-11" db="EMBL/GenBank/DDBJ databases">
        <title>Genomics and ecophysiology of heterotrophic nitrogen fixing bacteria isolated from estuarine surface water.</title>
        <authorList>
            <person name="Bentzon-Tilia M."/>
            <person name="Severin I."/>
            <person name="Hansen L.H."/>
            <person name="Riemann L."/>
        </authorList>
    </citation>
    <scope>NUCLEOTIDE SEQUENCE [LARGE SCALE GENOMIC DNA]</scope>
    <source>
        <strain evidence="1 2">BAL398</strain>
    </source>
</reference>